<organism evidence="1">
    <name type="scientific">viral metagenome</name>
    <dbReference type="NCBI Taxonomy" id="1070528"/>
    <lineage>
        <taxon>unclassified sequences</taxon>
        <taxon>metagenomes</taxon>
        <taxon>organismal metagenomes</taxon>
    </lineage>
</organism>
<sequence length="45" mass="5669">MSIFIIYLFYYLSFIYFKINNYKINIFITTLLKFKITNFNNYNSY</sequence>
<accession>A0A6C0H8P8</accession>
<evidence type="ECO:0000313" key="1">
    <source>
        <dbReference type="EMBL" id="QHT76596.1"/>
    </source>
</evidence>
<name>A0A6C0H8P8_9ZZZZ</name>
<protein>
    <submittedName>
        <fullName evidence="1">Uncharacterized protein</fullName>
    </submittedName>
</protein>
<dbReference type="AlphaFoldDB" id="A0A6C0H8P8"/>
<reference evidence="1" key="1">
    <citation type="journal article" date="2020" name="Nature">
        <title>Giant virus diversity and host interactions through global metagenomics.</title>
        <authorList>
            <person name="Schulz F."/>
            <person name="Roux S."/>
            <person name="Paez-Espino D."/>
            <person name="Jungbluth S."/>
            <person name="Walsh D.A."/>
            <person name="Denef V.J."/>
            <person name="McMahon K.D."/>
            <person name="Konstantinidis K.T."/>
            <person name="Eloe-Fadrosh E.A."/>
            <person name="Kyrpides N.C."/>
            <person name="Woyke T."/>
        </authorList>
    </citation>
    <scope>NUCLEOTIDE SEQUENCE</scope>
    <source>
        <strain evidence="1">GVMAG-M-3300023179-82</strain>
    </source>
</reference>
<proteinExistence type="predicted"/>
<dbReference type="EMBL" id="MN739898">
    <property type="protein sequence ID" value="QHT76596.1"/>
    <property type="molecule type" value="Genomic_DNA"/>
</dbReference>